<dbReference type="InterPro" id="IPR011109">
    <property type="entry name" value="DNA_bind_recombinase_dom"/>
</dbReference>
<evidence type="ECO:0008006" key="5">
    <source>
        <dbReference type="Google" id="ProtNLM"/>
    </source>
</evidence>
<gene>
    <name evidence="3" type="ORF">HMPREF1090_05787</name>
</gene>
<dbReference type="InterPro" id="IPR038109">
    <property type="entry name" value="DNA_bind_recomb_sf"/>
</dbReference>
<dbReference type="PANTHER" id="PTHR30461">
    <property type="entry name" value="DNA-INVERTASE FROM LAMBDOID PROPHAGE"/>
    <property type="match status" value="1"/>
</dbReference>
<dbReference type="PANTHER" id="PTHR30461:SF23">
    <property type="entry name" value="DNA RECOMBINASE-RELATED"/>
    <property type="match status" value="1"/>
</dbReference>
<organism evidence="3 4">
    <name type="scientific">[Clostridium] clostridioforme 90A8</name>
    <dbReference type="NCBI Taxonomy" id="999408"/>
    <lineage>
        <taxon>Bacteria</taxon>
        <taxon>Bacillati</taxon>
        <taxon>Bacillota</taxon>
        <taxon>Clostridia</taxon>
        <taxon>Lachnospirales</taxon>
        <taxon>Lachnospiraceae</taxon>
        <taxon>Enterocloster</taxon>
    </lineage>
</organism>
<dbReference type="GO" id="GO:0000150">
    <property type="term" value="F:DNA strand exchange activity"/>
    <property type="evidence" value="ECO:0007669"/>
    <property type="project" value="InterPro"/>
</dbReference>
<reference evidence="3 4" key="1">
    <citation type="submission" date="2013-01" db="EMBL/GenBank/DDBJ databases">
        <title>The Genome Sequence of Clostridium clostridioforme 90A8.</title>
        <authorList>
            <consortium name="The Broad Institute Genome Sequencing Platform"/>
            <person name="Earl A."/>
            <person name="Ward D."/>
            <person name="Feldgarden M."/>
            <person name="Gevers D."/>
            <person name="Courvalin P."/>
            <person name="Lambert T."/>
            <person name="Walker B."/>
            <person name="Young S.K."/>
            <person name="Zeng Q."/>
            <person name="Gargeya S."/>
            <person name="Fitzgerald M."/>
            <person name="Haas B."/>
            <person name="Abouelleil A."/>
            <person name="Alvarado L."/>
            <person name="Arachchi H.M."/>
            <person name="Berlin A.M."/>
            <person name="Chapman S.B."/>
            <person name="Dewar J."/>
            <person name="Goldberg J."/>
            <person name="Griggs A."/>
            <person name="Gujja S."/>
            <person name="Hansen M."/>
            <person name="Howarth C."/>
            <person name="Imamovic A."/>
            <person name="Larimer J."/>
            <person name="McCowan C."/>
            <person name="Murphy C."/>
            <person name="Neiman D."/>
            <person name="Pearson M."/>
            <person name="Priest M."/>
            <person name="Roberts A."/>
            <person name="Saif S."/>
            <person name="Shea T."/>
            <person name="Sisk P."/>
            <person name="Sykes S."/>
            <person name="Wortman J."/>
            <person name="Nusbaum C."/>
            <person name="Birren B."/>
        </authorList>
    </citation>
    <scope>NUCLEOTIDE SEQUENCE [LARGE SCALE GENOMIC DNA]</scope>
    <source>
        <strain evidence="3 4">90A8</strain>
    </source>
</reference>
<proteinExistence type="predicted"/>
<dbReference type="PROSITE" id="PS51736">
    <property type="entry name" value="RECOMBINASES_3"/>
    <property type="match status" value="1"/>
</dbReference>
<dbReference type="InterPro" id="IPR050639">
    <property type="entry name" value="SSR_resolvase"/>
</dbReference>
<protein>
    <recommendedName>
        <fullName evidence="5">Site-specific recombinase</fullName>
    </recommendedName>
</protein>
<dbReference type="AlphaFoldDB" id="A0A0E2H1L4"/>
<dbReference type="SUPFAM" id="SSF53041">
    <property type="entry name" value="Resolvase-like"/>
    <property type="match status" value="1"/>
</dbReference>
<dbReference type="Pfam" id="PF07508">
    <property type="entry name" value="Recombinase"/>
    <property type="match status" value="1"/>
</dbReference>
<dbReference type="InterPro" id="IPR006119">
    <property type="entry name" value="Resolv_N"/>
</dbReference>
<dbReference type="PATRIC" id="fig|999408.3.peg.6200"/>
<dbReference type="InterPro" id="IPR025827">
    <property type="entry name" value="Zn_ribbon_recom_dom"/>
</dbReference>
<dbReference type="GeneID" id="57962250"/>
<dbReference type="PROSITE" id="PS51737">
    <property type="entry name" value="RECOMBINASE_DNA_BIND"/>
    <property type="match status" value="1"/>
</dbReference>
<evidence type="ECO:0000259" key="1">
    <source>
        <dbReference type="PROSITE" id="PS51736"/>
    </source>
</evidence>
<dbReference type="Proteomes" id="UP000013085">
    <property type="component" value="Unassembled WGS sequence"/>
</dbReference>
<dbReference type="RefSeq" id="WP_002595165.1">
    <property type="nucleotide sequence ID" value="NZ_KB851005.1"/>
</dbReference>
<feature type="domain" description="Recombinase" evidence="2">
    <location>
        <begin position="174"/>
        <end position="299"/>
    </location>
</feature>
<dbReference type="EMBL" id="AGYR01000084">
    <property type="protein sequence ID" value="ENZ05138.1"/>
    <property type="molecule type" value="Genomic_DNA"/>
</dbReference>
<evidence type="ECO:0000259" key="2">
    <source>
        <dbReference type="PROSITE" id="PS51737"/>
    </source>
</evidence>
<dbReference type="CDD" id="cd00338">
    <property type="entry name" value="Ser_Recombinase"/>
    <property type="match status" value="1"/>
</dbReference>
<comment type="caution">
    <text evidence="3">The sequence shown here is derived from an EMBL/GenBank/DDBJ whole genome shotgun (WGS) entry which is preliminary data.</text>
</comment>
<dbReference type="Pfam" id="PF13408">
    <property type="entry name" value="Zn_ribbon_recom"/>
    <property type="match status" value="1"/>
</dbReference>
<accession>A0A0E2H1L4</accession>
<dbReference type="InterPro" id="IPR036162">
    <property type="entry name" value="Resolvase-like_N_sf"/>
</dbReference>
<dbReference type="SMART" id="SM00857">
    <property type="entry name" value="Resolvase"/>
    <property type="match status" value="1"/>
</dbReference>
<dbReference type="Gene3D" id="3.90.1750.20">
    <property type="entry name" value="Putative Large Serine Recombinase, Chain B, Domain 2"/>
    <property type="match status" value="1"/>
</dbReference>
<evidence type="ECO:0000313" key="3">
    <source>
        <dbReference type="EMBL" id="ENZ05138.1"/>
    </source>
</evidence>
<dbReference type="GO" id="GO:0003677">
    <property type="term" value="F:DNA binding"/>
    <property type="evidence" value="ECO:0007669"/>
    <property type="project" value="InterPro"/>
</dbReference>
<name>A0A0E2H1L4_9FIRM</name>
<feature type="domain" description="Resolvase/invertase-type recombinase catalytic" evidence="1">
    <location>
        <begin position="18"/>
        <end position="166"/>
    </location>
</feature>
<evidence type="ECO:0000313" key="4">
    <source>
        <dbReference type="Proteomes" id="UP000013085"/>
    </source>
</evidence>
<dbReference type="Pfam" id="PF00239">
    <property type="entry name" value="Resolvase"/>
    <property type="match status" value="1"/>
</dbReference>
<dbReference type="HOGENOM" id="CLU_010686_0_5_9"/>
<dbReference type="Gene3D" id="3.40.50.1390">
    <property type="entry name" value="Resolvase, N-terminal catalytic domain"/>
    <property type="match status" value="1"/>
</dbReference>
<sequence>MKKIRLVLPPPKEQKKLRVAAYCRVSTKSKAQKESLRNQILYYTERILDNDNWEFAGVYYDFGKTGLRKKGRAGLERMLKQADKGKIDYILTKSVSRVSRDTLELLNIIRFLKERGISMYFENEKLDSLNPVAEAYITLSGAVAQEESRNISENMQWAVTRRFEQGTFTNYKAFMGYQCIEGELVIVPEQAEVVKMIFDFYLTGYTFAQIKAELEKRNIKTATGKSQWDTTTIQKMLKNEKYKGDSLFQKTFTEDYLNGIRKKNEGQRPKYYVKDSHPAIISPEIFDRVQEEMFLRARLVLDEKGEKSNIGNRYSSKYLFSNLLVCGNCGAGFRRRTERGKIVWRCGTRMEKGKMVCGCSPTLQDEKMKRILAVAVCGGVYDENIVKNKVKRVDVYEKQIIICFAEENEYKVCSL</sequence>